<evidence type="ECO:0000313" key="14">
    <source>
        <dbReference type="Proteomes" id="UP000095287"/>
    </source>
</evidence>
<dbReference type="PANTHER" id="PTHR46077">
    <property type="entry name" value="E3 UBIQUITIN-PROTEIN LIGASE TOPORS"/>
    <property type="match status" value="1"/>
</dbReference>
<keyword evidence="4" id="KW-0808">Transferase</keyword>
<evidence type="ECO:0000256" key="5">
    <source>
        <dbReference type="ARBA" id="ARBA00022723"/>
    </source>
</evidence>
<dbReference type="PANTHER" id="PTHR46077:SF1">
    <property type="entry name" value="TOP1 BINDING ARGININE_SERINE RICH PROTEIN, E3 UBIQUITIN LIGASE"/>
    <property type="match status" value="1"/>
</dbReference>
<dbReference type="InterPro" id="IPR017907">
    <property type="entry name" value="Znf_RING_CS"/>
</dbReference>
<evidence type="ECO:0000313" key="15">
    <source>
        <dbReference type="WBParaSite" id="L893_g26062.t1"/>
    </source>
</evidence>
<dbReference type="GO" id="GO:0008270">
    <property type="term" value="F:zinc ion binding"/>
    <property type="evidence" value="ECO:0007669"/>
    <property type="project" value="UniProtKB-KW"/>
</dbReference>
<evidence type="ECO:0000256" key="4">
    <source>
        <dbReference type="ARBA" id="ARBA00022679"/>
    </source>
</evidence>
<sequence length="587" mass="66303">MDRTGSPIRTNRAIAEDDDDSRRSRKRRRQISTEELDPKPGPSGMTRSRHRSPDERHSGEERGQSKTEAAIKSEEVEKCAICLSPNIEAPTSLNACQHIYCLVCIRSWISQQGTCPLCKTQTETITYRKKDSRGQIHIITESVKDLMKAHRDAKSAGNGLDVMASEAAALNVVIRRIRAEIEMYNRSEETCISSKNIEERKRLCILLTGYRRLAADMGNKPREDIVDDVMFRRLFYDRLFVVNLVPPSNNAVNVSPERFRTDAALIERAEAFLCRDLQILCSCASDVQNAKKVIMTNLGILAIENRELISVIRSATNIHCSRHLIRSLADFLRSGLSLGEYNSRSHHMTSAEAANQLNEHYRNSDSGDDDDPVIERVINISNNRFLNFPPSISEAIDGMPLWQSGTIYRDRFPDQRPITLNSDAEDDNSDDEAGIYTRNCLLRRPRYMGVPTPSLPMSSEEAMNLFGGATSLPSTSAFTSIYRRVERPDARMDLSGPGMMSIMTPLINNPEFMRLLRAARGMVDRGTQTIESGRTGRRRVPGEVIHLSDDEEDREEVVIHEEDDDIHVIESPKEEDSRSSERGRNMS</sequence>
<dbReference type="GO" id="GO:0031461">
    <property type="term" value="C:cullin-RING ubiquitin ligase complex"/>
    <property type="evidence" value="ECO:0007669"/>
    <property type="project" value="UniProtKB-ARBA"/>
</dbReference>
<evidence type="ECO:0000256" key="12">
    <source>
        <dbReference type="SAM" id="MobiDB-lite"/>
    </source>
</evidence>
<keyword evidence="9" id="KW-0805">Transcription regulation</keyword>
<evidence type="ECO:0000256" key="11">
    <source>
        <dbReference type="PROSITE-ProRule" id="PRU00175"/>
    </source>
</evidence>
<dbReference type="PROSITE" id="PS00518">
    <property type="entry name" value="ZF_RING_1"/>
    <property type="match status" value="1"/>
</dbReference>
<comment type="pathway">
    <text evidence="2">Protein modification; protein ubiquitination.</text>
</comment>
<feature type="region of interest" description="Disordered" evidence="12">
    <location>
        <begin position="560"/>
        <end position="587"/>
    </location>
</feature>
<evidence type="ECO:0000256" key="6">
    <source>
        <dbReference type="ARBA" id="ARBA00022771"/>
    </source>
</evidence>
<keyword evidence="5" id="KW-0479">Metal-binding</keyword>
<evidence type="ECO:0000256" key="2">
    <source>
        <dbReference type="ARBA" id="ARBA00004906"/>
    </source>
</evidence>
<dbReference type="PROSITE" id="PS50089">
    <property type="entry name" value="ZF_RING_2"/>
    <property type="match status" value="1"/>
</dbReference>
<keyword evidence="6 11" id="KW-0863">Zinc-finger</keyword>
<protein>
    <recommendedName>
        <fullName evidence="3">RING-type E3 ubiquitin transferase</fullName>
        <ecNumber evidence="3">2.3.2.27</ecNumber>
    </recommendedName>
</protein>
<keyword evidence="10" id="KW-0804">Transcription</keyword>
<evidence type="ECO:0000256" key="9">
    <source>
        <dbReference type="ARBA" id="ARBA00023015"/>
    </source>
</evidence>
<dbReference type="Gene3D" id="3.30.40.10">
    <property type="entry name" value="Zinc/RING finger domain, C3HC4 (zinc finger)"/>
    <property type="match status" value="1"/>
</dbReference>
<evidence type="ECO:0000256" key="1">
    <source>
        <dbReference type="ARBA" id="ARBA00000900"/>
    </source>
</evidence>
<dbReference type="GO" id="GO:0061630">
    <property type="term" value="F:ubiquitin protein ligase activity"/>
    <property type="evidence" value="ECO:0007669"/>
    <property type="project" value="UniProtKB-EC"/>
</dbReference>
<dbReference type="AlphaFoldDB" id="A0A1I7ZGE0"/>
<dbReference type="InterPro" id="IPR001841">
    <property type="entry name" value="Znf_RING"/>
</dbReference>
<evidence type="ECO:0000259" key="13">
    <source>
        <dbReference type="PROSITE" id="PS50089"/>
    </source>
</evidence>
<dbReference type="SUPFAM" id="SSF57850">
    <property type="entry name" value="RING/U-box"/>
    <property type="match status" value="1"/>
</dbReference>
<dbReference type="InterPro" id="IPR013083">
    <property type="entry name" value="Znf_RING/FYVE/PHD"/>
</dbReference>
<evidence type="ECO:0000256" key="10">
    <source>
        <dbReference type="ARBA" id="ARBA00023163"/>
    </source>
</evidence>
<dbReference type="GO" id="GO:0006513">
    <property type="term" value="P:protein monoubiquitination"/>
    <property type="evidence" value="ECO:0007669"/>
    <property type="project" value="TreeGrafter"/>
</dbReference>
<organism evidence="14 15">
    <name type="scientific">Steinernema glaseri</name>
    <dbReference type="NCBI Taxonomy" id="37863"/>
    <lineage>
        <taxon>Eukaryota</taxon>
        <taxon>Metazoa</taxon>
        <taxon>Ecdysozoa</taxon>
        <taxon>Nematoda</taxon>
        <taxon>Chromadorea</taxon>
        <taxon>Rhabditida</taxon>
        <taxon>Tylenchina</taxon>
        <taxon>Panagrolaimomorpha</taxon>
        <taxon>Strongyloidoidea</taxon>
        <taxon>Steinernematidae</taxon>
        <taxon>Steinernema</taxon>
    </lineage>
</organism>
<keyword evidence="7" id="KW-0833">Ubl conjugation pathway</keyword>
<name>A0A1I7ZGE0_9BILA</name>
<evidence type="ECO:0000256" key="3">
    <source>
        <dbReference type="ARBA" id="ARBA00012483"/>
    </source>
</evidence>
<reference evidence="15" key="1">
    <citation type="submission" date="2016-11" db="UniProtKB">
        <authorList>
            <consortium name="WormBaseParasite"/>
        </authorList>
    </citation>
    <scope>IDENTIFICATION</scope>
</reference>
<evidence type="ECO:0000256" key="7">
    <source>
        <dbReference type="ARBA" id="ARBA00022786"/>
    </source>
</evidence>
<dbReference type="SMART" id="SM00184">
    <property type="entry name" value="RING"/>
    <property type="match status" value="1"/>
</dbReference>
<keyword evidence="8" id="KW-0862">Zinc</keyword>
<dbReference type="GO" id="GO:0000209">
    <property type="term" value="P:protein polyubiquitination"/>
    <property type="evidence" value="ECO:0007669"/>
    <property type="project" value="TreeGrafter"/>
</dbReference>
<dbReference type="WBParaSite" id="L893_g26062.t1">
    <property type="protein sequence ID" value="L893_g26062.t1"/>
    <property type="gene ID" value="L893_g26062"/>
</dbReference>
<feature type="region of interest" description="Disordered" evidence="12">
    <location>
        <begin position="1"/>
        <end position="70"/>
    </location>
</feature>
<feature type="domain" description="RING-type" evidence="13">
    <location>
        <begin position="79"/>
        <end position="119"/>
    </location>
</feature>
<evidence type="ECO:0000256" key="8">
    <source>
        <dbReference type="ARBA" id="ARBA00022833"/>
    </source>
</evidence>
<keyword evidence="14" id="KW-1185">Reference proteome</keyword>
<dbReference type="Pfam" id="PF12678">
    <property type="entry name" value="zf-rbx1"/>
    <property type="match status" value="1"/>
</dbReference>
<dbReference type="Proteomes" id="UP000095287">
    <property type="component" value="Unplaced"/>
</dbReference>
<dbReference type="InterPro" id="IPR024766">
    <property type="entry name" value="Znf_RING_H2"/>
</dbReference>
<proteinExistence type="predicted"/>
<feature type="compositionally biased region" description="Basic and acidic residues" evidence="12">
    <location>
        <begin position="51"/>
        <end position="70"/>
    </location>
</feature>
<accession>A0A1I7ZGE0</accession>
<comment type="catalytic activity">
    <reaction evidence="1">
        <text>S-ubiquitinyl-[E2 ubiquitin-conjugating enzyme]-L-cysteine + [acceptor protein]-L-lysine = [E2 ubiquitin-conjugating enzyme]-L-cysteine + N(6)-ubiquitinyl-[acceptor protein]-L-lysine.</text>
        <dbReference type="EC" id="2.3.2.27"/>
    </reaction>
</comment>
<dbReference type="EC" id="2.3.2.27" evidence="3"/>